<name>A0A8X7VHG8_BRACI</name>
<keyword evidence="2" id="KW-1185">Reference proteome</keyword>
<comment type="caution">
    <text evidence="1">The sequence shown here is derived from an EMBL/GenBank/DDBJ whole genome shotgun (WGS) entry which is preliminary data.</text>
</comment>
<proteinExistence type="predicted"/>
<protein>
    <submittedName>
        <fullName evidence="1">Uncharacterized protein</fullName>
    </submittedName>
</protein>
<evidence type="ECO:0000313" key="2">
    <source>
        <dbReference type="Proteomes" id="UP000886595"/>
    </source>
</evidence>
<dbReference type="EMBL" id="JAAMPC010000005">
    <property type="protein sequence ID" value="KAG2311085.1"/>
    <property type="molecule type" value="Genomic_DNA"/>
</dbReference>
<dbReference type="AlphaFoldDB" id="A0A8X7VHG8"/>
<organism evidence="1 2">
    <name type="scientific">Brassica carinata</name>
    <name type="common">Ethiopian mustard</name>
    <name type="synonym">Abyssinian cabbage</name>
    <dbReference type="NCBI Taxonomy" id="52824"/>
    <lineage>
        <taxon>Eukaryota</taxon>
        <taxon>Viridiplantae</taxon>
        <taxon>Streptophyta</taxon>
        <taxon>Embryophyta</taxon>
        <taxon>Tracheophyta</taxon>
        <taxon>Spermatophyta</taxon>
        <taxon>Magnoliopsida</taxon>
        <taxon>eudicotyledons</taxon>
        <taxon>Gunneridae</taxon>
        <taxon>Pentapetalae</taxon>
        <taxon>rosids</taxon>
        <taxon>malvids</taxon>
        <taxon>Brassicales</taxon>
        <taxon>Brassicaceae</taxon>
        <taxon>Brassiceae</taxon>
        <taxon>Brassica</taxon>
    </lineage>
</organism>
<dbReference type="Proteomes" id="UP000886595">
    <property type="component" value="Unassembled WGS sequence"/>
</dbReference>
<evidence type="ECO:0000313" key="1">
    <source>
        <dbReference type="EMBL" id="KAG2311085.1"/>
    </source>
</evidence>
<gene>
    <name evidence="1" type="ORF">Bca52824_022642</name>
</gene>
<reference evidence="1 2" key="1">
    <citation type="submission" date="2020-02" db="EMBL/GenBank/DDBJ databases">
        <authorList>
            <person name="Ma Q."/>
            <person name="Huang Y."/>
            <person name="Song X."/>
            <person name="Pei D."/>
        </authorList>
    </citation>
    <scope>NUCLEOTIDE SEQUENCE [LARGE SCALE GENOMIC DNA]</scope>
    <source>
        <strain evidence="1">Sxm20200214</strain>
        <tissue evidence="1">Leaf</tissue>
    </source>
</reference>
<accession>A0A8X7VHG8</accession>
<sequence>MPVQHGRASQGTLKRMENLVHNTFILFYTEEEVENANDDNKNCLKQAVIETSKSPSVSQPDSFQRSLGFDINKPERSIVTFVDRMSLVGLRS</sequence>